<dbReference type="SMART" id="SM01236">
    <property type="entry name" value="Haem_oxygenase_2"/>
    <property type="match status" value="1"/>
</dbReference>
<dbReference type="RefSeq" id="WP_120542800.1">
    <property type="nucleotide sequence ID" value="NZ_RAVZ01000167.1"/>
</dbReference>
<dbReference type="Pfam" id="PF14518">
    <property type="entry name" value="Haem_oxygenas_2"/>
    <property type="match status" value="1"/>
</dbReference>
<dbReference type="Proteomes" id="UP000268094">
    <property type="component" value="Unassembled WGS sequence"/>
</dbReference>
<dbReference type="EMBL" id="RAVZ01000167">
    <property type="protein sequence ID" value="RKG83983.1"/>
    <property type="molecule type" value="Genomic_DNA"/>
</dbReference>
<sequence length="307" mass="34269">MSGLGEVAGDVGVRAEDARLSEQLHRTLLRFNHSRLAPGFPTEGWRAGVQAETQLRLLEGEYVEAERQRMAAWAAEAPEDADGFIAWFEDLKETGPGQQDPLFPWLATQASLEEMRWFLTQEVAGEAGFDDLVALTQLQLPTQAKLELARNYWDEMGRGREDAMHGPMLAEMAAKLGLKPTDEDTVWEAHALANLLCAFAFNRRYTYHAVGALGIVEETAPGRTACVNEGLKRLGFDMRVRRYYAVHSTLDVKHSETWNREVLRPLVAANPACARPLAEGALLRLSAGAKCFERYRRELGLELKSLS</sequence>
<proteinExistence type="predicted"/>
<keyword evidence="2" id="KW-1185">Reference proteome</keyword>
<reference evidence="2" key="1">
    <citation type="submission" date="2018-09" db="EMBL/GenBank/DDBJ databases">
        <authorList>
            <person name="Livingstone P.G."/>
            <person name="Whitworth D.E."/>
        </authorList>
    </citation>
    <scope>NUCLEOTIDE SEQUENCE [LARGE SCALE GENOMIC DNA]</scope>
    <source>
        <strain evidence="2">CA054A</strain>
    </source>
</reference>
<accession>A0A3A8J361</accession>
<gene>
    <name evidence="1" type="ORF">D7V88_22965</name>
</gene>
<evidence type="ECO:0000313" key="2">
    <source>
        <dbReference type="Proteomes" id="UP000268094"/>
    </source>
</evidence>
<dbReference type="AlphaFoldDB" id="A0A3A8J361"/>
<dbReference type="InterPro" id="IPR016084">
    <property type="entry name" value="Haem_Oase-like_multi-hlx"/>
</dbReference>
<organism evidence="1 2">
    <name type="scientific">Corallococcus terminator</name>
    <dbReference type="NCBI Taxonomy" id="2316733"/>
    <lineage>
        <taxon>Bacteria</taxon>
        <taxon>Pseudomonadati</taxon>
        <taxon>Myxococcota</taxon>
        <taxon>Myxococcia</taxon>
        <taxon>Myxococcales</taxon>
        <taxon>Cystobacterineae</taxon>
        <taxon>Myxococcaceae</taxon>
        <taxon>Corallococcus</taxon>
    </lineage>
</organism>
<dbReference type="Gene3D" id="1.20.910.10">
    <property type="entry name" value="Heme oxygenase-like"/>
    <property type="match status" value="1"/>
</dbReference>
<dbReference type="SUPFAM" id="SSF48613">
    <property type="entry name" value="Heme oxygenase-like"/>
    <property type="match status" value="1"/>
</dbReference>
<evidence type="ECO:0000313" key="1">
    <source>
        <dbReference type="EMBL" id="RKG83983.1"/>
    </source>
</evidence>
<name>A0A3A8J361_9BACT</name>
<comment type="caution">
    <text evidence="1">The sequence shown here is derived from an EMBL/GenBank/DDBJ whole genome shotgun (WGS) entry which is preliminary data.</text>
</comment>
<protein>
    <submittedName>
        <fullName evidence="1">Iron-containing redox enzyme family protein</fullName>
    </submittedName>
</protein>
<dbReference type="OrthoDB" id="277294at2"/>